<dbReference type="EMBL" id="BQNB010008916">
    <property type="protein sequence ID" value="GJS56134.1"/>
    <property type="molecule type" value="Genomic_DNA"/>
</dbReference>
<proteinExistence type="predicted"/>
<feature type="region of interest" description="Disordered" evidence="1">
    <location>
        <begin position="1"/>
        <end position="42"/>
    </location>
</feature>
<feature type="compositionally biased region" description="Polar residues" evidence="1">
    <location>
        <begin position="269"/>
        <end position="278"/>
    </location>
</feature>
<sequence length="284" mass="31198">MRSNKRLNGDQALTDYSEPTMMLDVSQPHAKHSYPRNGKGLNRDNNMEEVLHIYETASNVTSSFDADKSMQSLEKSMGSKLSNENTIFALFGVPLSSIENLDVLTRKIEAGDYDEIKKGMTSVEWKAVMAVIEAEWKKLLADPISYVGAAGASSSKPSTGKANFCHLVSDNVFDGFQLSILMNVVRTFDSTKGQEDVLESGPWMIRNNSIILKKWTMNTRPCTEELTLIPPIKQKVIFDLKSHGNSQKANDGNIVHSVSKEKPSKAANVPSSSYTCGSAKNGGL</sequence>
<evidence type="ECO:0000313" key="2">
    <source>
        <dbReference type="EMBL" id="GJS56134.1"/>
    </source>
</evidence>
<dbReference type="Proteomes" id="UP001151760">
    <property type="component" value="Unassembled WGS sequence"/>
</dbReference>
<feature type="region of interest" description="Disordered" evidence="1">
    <location>
        <begin position="244"/>
        <end position="284"/>
    </location>
</feature>
<comment type="caution">
    <text evidence="2">The sequence shown here is derived from an EMBL/GenBank/DDBJ whole genome shotgun (WGS) entry which is preliminary data.</text>
</comment>
<reference evidence="2" key="2">
    <citation type="submission" date="2022-01" db="EMBL/GenBank/DDBJ databases">
        <authorList>
            <person name="Yamashiro T."/>
            <person name="Shiraishi A."/>
            <person name="Satake H."/>
            <person name="Nakayama K."/>
        </authorList>
    </citation>
    <scope>NUCLEOTIDE SEQUENCE</scope>
</reference>
<protein>
    <submittedName>
        <fullName evidence="2">Zinc knuckle CX2CX4HX4C containing protein</fullName>
    </submittedName>
</protein>
<keyword evidence="3" id="KW-1185">Reference proteome</keyword>
<accession>A0ABQ4WTC9</accession>
<name>A0ABQ4WTC9_9ASTR</name>
<evidence type="ECO:0000256" key="1">
    <source>
        <dbReference type="SAM" id="MobiDB-lite"/>
    </source>
</evidence>
<organism evidence="2 3">
    <name type="scientific">Tanacetum coccineum</name>
    <dbReference type="NCBI Taxonomy" id="301880"/>
    <lineage>
        <taxon>Eukaryota</taxon>
        <taxon>Viridiplantae</taxon>
        <taxon>Streptophyta</taxon>
        <taxon>Embryophyta</taxon>
        <taxon>Tracheophyta</taxon>
        <taxon>Spermatophyta</taxon>
        <taxon>Magnoliopsida</taxon>
        <taxon>eudicotyledons</taxon>
        <taxon>Gunneridae</taxon>
        <taxon>Pentapetalae</taxon>
        <taxon>asterids</taxon>
        <taxon>campanulids</taxon>
        <taxon>Asterales</taxon>
        <taxon>Asteraceae</taxon>
        <taxon>Asteroideae</taxon>
        <taxon>Anthemideae</taxon>
        <taxon>Anthemidinae</taxon>
        <taxon>Tanacetum</taxon>
    </lineage>
</organism>
<evidence type="ECO:0000313" key="3">
    <source>
        <dbReference type="Proteomes" id="UP001151760"/>
    </source>
</evidence>
<reference evidence="2" key="1">
    <citation type="journal article" date="2022" name="Int. J. Mol. Sci.">
        <title>Draft Genome of Tanacetum Coccineum: Genomic Comparison of Closely Related Tanacetum-Family Plants.</title>
        <authorList>
            <person name="Yamashiro T."/>
            <person name="Shiraishi A."/>
            <person name="Nakayama K."/>
            <person name="Satake H."/>
        </authorList>
    </citation>
    <scope>NUCLEOTIDE SEQUENCE</scope>
</reference>
<gene>
    <name evidence="2" type="ORF">Tco_0629496</name>
</gene>